<dbReference type="InterPro" id="IPR029047">
    <property type="entry name" value="HSP70_peptide-bd_sf"/>
</dbReference>
<comment type="similarity">
    <text evidence="1 5">Belongs to the heat shock protein 70 family.</text>
</comment>
<name>A0A5S5MED3_9BACT</name>
<sequence>METIIGIDLGTTNSVVSIIKDGKPIILTDNDNGILPSVVGLDRSESLLVGMEARNQMLVAPEKTVASVKRLMGSDKKVSMGDKEFRPQEISAAILRHLKQRAEKELQKPIRKAVITVPAYFTDSQRQATKEAGEIAGLEVVRIINEPTAAALAYEQGDGESRKVLVFDLGGGTFDVSVVHIENGVVEVMASTGDNFLGGDDFDRKLAAHLAEVLKEEQEADVEGIPQATARLLRAAEEAKIALSTAPYTKISLDHLIQKEDTPIHFTHELARMDFEDMIREDIERTMEAVSRALNDAGILASDLDKILLVGGSTRIPMISRLLEERLGHLPHSEVDPDLCVALGAGIQAGREMGIETSTVLIDITPYTFGTSSLGYRDGELYEYCYVPLIRRNTKLPASRSDVFTTVVPYQKQIEILVYQGENSDATENTLIGKYMFELTPQEEQAPIIFRYDLDVNGILKIRAEEKATGHSLEAVIENAFSQDALSIAGSRERMETLWGEEESPDQETMEEEAPDLPSDIQEILEDAKSKLDRAAEEDKDEIINLMEDLRQAVKEKRMDDAEDIRMALEDILFYID</sequence>
<dbReference type="PANTHER" id="PTHR19375">
    <property type="entry name" value="HEAT SHOCK PROTEIN 70KDA"/>
    <property type="match status" value="1"/>
</dbReference>
<evidence type="ECO:0000256" key="4">
    <source>
        <dbReference type="ARBA" id="ARBA00023186"/>
    </source>
</evidence>
<keyword evidence="3 5" id="KW-0067">ATP-binding</keyword>
<gene>
    <name evidence="7" type="ORF">FIM25_12550</name>
</gene>
<evidence type="ECO:0000256" key="3">
    <source>
        <dbReference type="ARBA" id="ARBA00022840"/>
    </source>
</evidence>
<evidence type="ECO:0000256" key="6">
    <source>
        <dbReference type="SAM" id="Coils"/>
    </source>
</evidence>
<dbReference type="InterPro" id="IPR013126">
    <property type="entry name" value="Hsp_70_fam"/>
</dbReference>
<dbReference type="Gene3D" id="3.30.420.40">
    <property type="match status" value="2"/>
</dbReference>
<dbReference type="InterPro" id="IPR043129">
    <property type="entry name" value="ATPase_NBD"/>
</dbReference>
<evidence type="ECO:0000313" key="7">
    <source>
        <dbReference type="EMBL" id="TYT73985.1"/>
    </source>
</evidence>
<dbReference type="InterPro" id="IPR018181">
    <property type="entry name" value="Heat_shock_70_CS"/>
</dbReference>
<keyword evidence="8" id="KW-1185">Reference proteome</keyword>
<dbReference type="PRINTS" id="PR00301">
    <property type="entry name" value="HEATSHOCK70"/>
</dbReference>
<dbReference type="Gene3D" id="3.90.640.10">
    <property type="entry name" value="Actin, Chain A, domain 4"/>
    <property type="match status" value="1"/>
</dbReference>
<feature type="coiled-coil region" evidence="6">
    <location>
        <begin position="529"/>
        <end position="560"/>
    </location>
</feature>
<dbReference type="FunFam" id="3.90.640.10:FF:000003">
    <property type="entry name" value="Molecular chaperone DnaK"/>
    <property type="match status" value="1"/>
</dbReference>
<protein>
    <submittedName>
        <fullName evidence="7">Hsp70 family protein</fullName>
    </submittedName>
</protein>
<dbReference type="PROSITE" id="PS01036">
    <property type="entry name" value="HSP70_3"/>
    <property type="match status" value="1"/>
</dbReference>
<organism evidence="7 8">
    <name type="scientific">Desulfobotulus mexicanus</name>
    <dbReference type="NCBI Taxonomy" id="2586642"/>
    <lineage>
        <taxon>Bacteria</taxon>
        <taxon>Pseudomonadati</taxon>
        <taxon>Thermodesulfobacteriota</taxon>
        <taxon>Desulfobacteria</taxon>
        <taxon>Desulfobacterales</taxon>
        <taxon>Desulfobacteraceae</taxon>
        <taxon>Desulfobotulus</taxon>
    </lineage>
</organism>
<dbReference type="RefSeq" id="WP_139449856.1">
    <property type="nucleotide sequence ID" value="NZ_VDMB01000017.1"/>
</dbReference>
<dbReference type="FunFam" id="3.30.420.40:FF:000071">
    <property type="entry name" value="Molecular chaperone DnaK"/>
    <property type="match status" value="1"/>
</dbReference>
<evidence type="ECO:0000313" key="8">
    <source>
        <dbReference type="Proteomes" id="UP000321899"/>
    </source>
</evidence>
<accession>A0A5S5MED3</accession>
<dbReference type="Proteomes" id="UP000321899">
    <property type="component" value="Unassembled WGS sequence"/>
</dbReference>
<evidence type="ECO:0000256" key="2">
    <source>
        <dbReference type="ARBA" id="ARBA00022741"/>
    </source>
</evidence>
<dbReference type="PROSITE" id="PS00329">
    <property type="entry name" value="HSP70_2"/>
    <property type="match status" value="1"/>
</dbReference>
<dbReference type="GO" id="GO:0005524">
    <property type="term" value="F:ATP binding"/>
    <property type="evidence" value="ECO:0007669"/>
    <property type="project" value="UniProtKB-KW"/>
</dbReference>
<reference evidence="7 8" key="1">
    <citation type="submission" date="2019-06" db="EMBL/GenBank/DDBJ databases">
        <title>Desulfobotulus mexicanus sp. nov., a novel sulfate-reducing bacterium isolated from the sediment of an alkaline crater lake in Mexico.</title>
        <authorList>
            <person name="Hirschler-Rea A."/>
        </authorList>
    </citation>
    <scope>NUCLEOTIDE SEQUENCE [LARGE SCALE GENOMIC DNA]</scope>
    <source>
        <strain evidence="7 8">PAR22N</strain>
    </source>
</reference>
<dbReference type="Gene3D" id="2.60.34.10">
    <property type="entry name" value="Substrate Binding Domain Of DNAk, Chain A, domain 1"/>
    <property type="match status" value="1"/>
</dbReference>
<keyword evidence="6" id="KW-0175">Coiled coil</keyword>
<comment type="caution">
    <text evidence="7">The sequence shown here is derived from an EMBL/GenBank/DDBJ whole genome shotgun (WGS) entry which is preliminary data.</text>
</comment>
<dbReference type="SUPFAM" id="SSF100920">
    <property type="entry name" value="Heat shock protein 70kD (HSP70), peptide-binding domain"/>
    <property type="match status" value="1"/>
</dbReference>
<keyword evidence="4" id="KW-0143">Chaperone</keyword>
<dbReference type="AlphaFoldDB" id="A0A5S5MED3"/>
<proteinExistence type="inferred from homology"/>
<dbReference type="GO" id="GO:0140662">
    <property type="term" value="F:ATP-dependent protein folding chaperone"/>
    <property type="evidence" value="ECO:0007669"/>
    <property type="project" value="InterPro"/>
</dbReference>
<dbReference type="PROSITE" id="PS00297">
    <property type="entry name" value="HSP70_1"/>
    <property type="match status" value="1"/>
</dbReference>
<dbReference type="OrthoDB" id="9766019at2"/>
<dbReference type="Pfam" id="PF00012">
    <property type="entry name" value="HSP70"/>
    <property type="match status" value="1"/>
</dbReference>
<evidence type="ECO:0000256" key="1">
    <source>
        <dbReference type="ARBA" id="ARBA00007381"/>
    </source>
</evidence>
<dbReference type="EMBL" id="VDMB01000017">
    <property type="protein sequence ID" value="TYT73985.1"/>
    <property type="molecule type" value="Genomic_DNA"/>
</dbReference>
<dbReference type="SUPFAM" id="SSF53067">
    <property type="entry name" value="Actin-like ATPase domain"/>
    <property type="match status" value="2"/>
</dbReference>
<keyword evidence="2 5" id="KW-0547">Nucleotide-binding</keyword>
<evidence type="ECO:0000256" key="5">
    <source>
        <dbReference type="RuleBase" id="RU003322"/>
    </source>
</evidence>